<reference evidence="1 2" key="1">
    <citation type="submission" date="2019-09" db="EMBL/GenBank/DDBJ databases">
        <authorList>
            <person name="Chandra G."/>
            <person name="Truman W A."/>
        </authorList>
    </citation>
    <scope>NUCLEOTIDE SEQUENCE [LARGE SCALE GENOMIC DNA]</scope>
    <source>
        <strain evidence="1">PS685</strain>
    </source>
</reference>
<dbReference type="EMBL" id="CABVHO010000002">
    <property type="protein sequence ID" value="VVN50888.1"/>
    <property type="molecule type" value="Genomic_DNA"/>
</dbReference>
<dbReference type="AlphaFoldDB" id="A0A5E6YAC3"/>
<protein>
    <submittedName>
        <fullName evidence="1">Uncharacterized protein</fullName>
    </submittedName>
</protein>
<accession>A0A5E6YAC3</accession>
<evidence type="ECO:0000313" key="2">
    <source>
        <dbReference type="Proteomes" id="UP000326437"/>
    </source>
</evidence>
<gene>
    <name evidence="1" type="ORF">PS685_00412</name>
</gene>
<organism evidence="1 2">
    <name type="scientific">Pseudomonas fluorescens</name>
    <dbReference type="NCBI Taxonomy" id="294"/>
    <lineage>
        <taxon>Bacteria</taxon>
        <taxon>Pseudomonadati</taxon>
        <taxon>Pseudomonadota</taxon>
        <taxon>Gammaproteobacteria</taxon>
        <taxon>Pseudomonadales</taxon>
        <taxon>Pseudomonadaceae</taxon>
        <taxon>Pseudomonas</taxon>
    </lineage>
</organism>
<name>A0A5E6YAC3_PSEFL</name>
<dbReference type="Proteomes" id="UP000326437">
    <property type="component" value="Unassembled WGS sequence"/>
</dbReference>
<evidence type="ECO:0000313" key="1">
    <source>
        <dbReference type="EMBL" id="VVN50888.1"/>
    </source>
</evidence>
<proteinExistence type="predicted"/>
<sequence>MERIRLREDEQLISEVLQIAIIKMDLMSEDILIELLRCERHVIMISENVARTHVEIMPPRS</sequence>